<sequence>MASQPSIYNEERNRLRLRAREQRNQETSPAKEPNPENVPLFREPYKTNKGDTLSNRIQRMLGSFEDVNNPCPLAIEPLPIPTYVTFSQSDQAQPNTDKPAKPPFLNQVHTSIPSQKAPSCNGYSSQPMRTSTAPSPPNQHGHSSTFSNRSLNHSQLGLSAQQQKKSEAHSGLRECVSLPQEMSYQSPDAKRPPFPHSIDHDNYDTDTRDNFDRLQVQGSTDHHPESDSAMDVSTFDLKQSPKDSSLPQANKGNALPSQTFPSLLSSKPPSVVMTQKPTAYVRPMDGQDHVVSESPRLKLSPEPYVPLPEIINKSALGKTKLLPPFLETRTDEVQCVEEILREMTHSWPPLLTAIHSPSSVEPSKSPFPAKEAASLSSCPVQKNYKSPPANPSQLIQQSSSSSLEAAHSRGVEPASSSDSECSSRSESESESTIEEPPPPPVSISVKTEPEPLAVTHGDWQLGNWIQSRSSQQNSSAEEVVDPYRESKPSSSNQKELTQHHSESPQDNYNHQSGHKSPSAGLNISRTLLCNTHSSKPVTAGCPDHTKATIKVKCEEVVDTRNKDPCFTDRPKVKTKVGHSKKSKNNSETKRDGKRTSKHTSLDKRKTGSDPEVTVKPFSSLLVKIDLSLLSRVPWTCNIHQELPNNAKRSALVIEQHAGGGDASTPHKVIKSSKKSISQNIEVDNSTHPRKKQKLENKNTSSTSHASVKLECSSNSKADGERKKKVEKKPVPMQQPLTPKDPAKDPAKVPKVNKRSSGEPQESSKEAAKSKDSQKHKKSGGKHAAQPHFEKQKPQKSTPAVPSSSQTPRGALSKRPLLRVEGRQYPVKHYIKEAKKLKHKADVESDKLIKAFNYLDAAMFFVESGIAMEKDPHISTSSYTMFAETVELLKFVLKLRNSVDASATAAEKDFFALCLKCQSLLQMAMFRHKHKIALKYSKTLTDHFSNSTTHDPPVLTPKVTHTPSYMPNMPSPANTSSSFGPGSGHSGSGADPVGSTVTVPQAIGQVAFTYVNITTLVLSAHDIWDQAEELSQKGSGLLTELDSVMGALSLTSSMSSVVRYTRQGVHWLRLDSQKVN</sequence>
<comment type="caution">
    <text evidence="7">The sequence shown here is derived from an EMBL/GenBank/DDBJ whole genome shotgun (WGS) entry which is preliminary data.</text>
</comment>
<feature type="compositionally biased region" description="Basic and acidic residues" evidence="5">
    <location>
        <begin position="197"/>
        <end position="208"/>
    </location>
</feature>
<comment type="similarity">
    <text evidence="2">Belongs to the AF4 family.</text>
</comment>
<feature type="compositionally biased region" description="Polar residues" evidence="5">
    <location>
        <begin position="958"/>
        <end position="974"/>
    </location>
</feature>
<keyword evidence="3" id="KW-0597">Phosphoprotein</keyword>
<feature type="compositionally biased region" description="Polar residues" evidence="5">
    <location>
        <begin position="242"/>
        <end position="260"/>
    </location>
</feature>
<feature type="compositionally biased region" description="Polar residues" evidence="5">
    <location>
        <begin position="463"/>
        <end position="476"/>
    </location>
</feature>
<dbReference type="Pfam" id="PF18876">
    <property type="entry name" value="AFF4_CHD"/>
    <property type="match status" value="1"/>
</dbReference>
<dbReference type="Pfam" id="PF18875">
    <property type="entry name" value="AF4_int"/>
    <property type="match status" value="1"/>
</dbReference>
<feature type="domain" description="AF4/FMR2 C-terminal homology" evidence="6">
    <location>
        <begin position="812"/>
        <end position="1073"/>
    </location>
</feature>
<dbReference type="Proteomes" id="UP001228049">
    <property type="component" value="Unassembled WGS sequence"/>
</dbReference>
<feature type="compositionally biased region" description="Basic and acidic residues" evidence="5">
    <location>
        <begin position="761"/>
        <end position="772"/>
    </location>
</feature>
<feature type="compositionally biased region" description="Basic and acidic residues" evidence="5">
    <location>
        <begin position="717"/>
        <end position="729"/>
    </location>
</feature>
<evidence type="ECO:0000256" key="3">
    <source>
        <dbReference type="ARBA" id="ARBA00022553"/>
    </source>
</evidence>
<dbReference type="PANTHER" id="PTHR10528:SF6">
    <property type="entry name" value="AF4_FMR2 FAMILY MEMBER 1"/>
    <property type="match status" value="1"/>
</dbReference>
<protein>
    <submittedName>
        <fullName evidence="7">AF4/FMR2 family member 4</fullName>
    </submittedName>
</protein>
<dbReference type="InterPro" id="IPR007797">
    <property type="entry name" value="AF4/FMR2"/>
</dbReference>
<feature type="region of interest" description="Disordered" evidence="5">
    <location>
        <begin position="357"/>
        <end position="521"/>
    </location>
</feature>
<feature type="compositionally biased region" description="Polar residues" evidence="5">
    <location>
        <begin position="794"/>
        <end position="807"/>
    </location>
</feature>
<dbReference type="Pfam" id="PF05110">
    <property type="entry name" value="AF-4"/>
    <property type="match status" value="1"/>
</dbReference>
<evidence type="ECO:0000256" key="5">
    <source>
        <dbReference type="SAM" id="MobiDB-lite"/>
    </source>
</evidence>
<dbReference type="InterPro" id="IPR043639">
    <property type="entry name" value="AF4_int"/>
</dbReference>
<keyword evidence="4" id="KW-0539">Nucleus</keyword>
<evidence type="ECO:0000313" key="7">
    <source>
        <dbReference type="EMBL" id="KAK1883701.1"/>
    </source>
</evidence>
<feature type="compositionally biased region" description="Basic residues" evidence="5">
    <location>
        <begin position="572"/>
        <end position="583"/>
    </location>
</feature>
<feature type="region of interest" description="Disordered" evidence="5">
    <location>
        <begin position="237"/>
        <end position="271"/>
    </location>
</feature>
<feature type="compositionally biased region" description="Low complexity" evidence="5">
    <location>
        <begin position="261"/>
        <end position="270"/>
    </location>
</feature>
<feature type="region of interest" description="Disordered" evidence="5">
    <location>
        <begin position="1"/>
        <end position="52"/>
    </location>
</feature>
<feature type="compositionally biased region" description="Low complexity" evidence="5">
    <location>
        <begin position="392"/>
        <end position="403"/>
    </location>
</feature>
<feature type="compositionally biased region" description="Basic and acidic residues" evidence="5">
    <location>
        <begin position="562"/>
        <end position="571"/>
    </location>
</feature>
<keyword evidence="8" id="KW-1185">Reference proteome</keyword>
<evidence type="ECO:0000313" key="8">
    <source>
        <dbReference type="Proteomes" id="UP001228049"/>
    </source>
</evidence>
<feature type="region of interest" description="Disordered" evidence="5">
    <location>
        <begin position="944"/>
        <end position="992"/>
    </location>
</feature>
<dbReference type="GO" id="GO:0010468">
    <property type="term" value="P:regulation of gene expression"/>
    <property type="evidence" value="ECO:0007669"/>
    <property type="project" value="InterPro"/>
</dbReference>
<dbReference type="PANTHER" id="PTHR10528">
    <property type="entry name" value="AF4/FMR2 FAMILY MEMBER"/>
    <property type="match status" value="1"/>
</dbReference>
<feature type="region of interest" description="Disordered" evidence="5">
    <location>
        <begin position="88"/>
        <end position="150"/>
    </location>
</feature>
<feature type="compositionally biased region" description="Polar residues" evidence="5">
    <location>
        <begin position="374"/>
        <end position="384"/>
    </location>
</feature>
<reference evidence="7" key="1">
    <citation type="submission" date="2023-04" db="EMBL/GenBank/DDBJ databases">
        <title>Chromosome-level genome of Chaenocephalus aceratus.</title>
        <authorList>
            <person name="Park H."/>
        </authorList>
    </citation>
    <scope>NUCLEOTIDE SEQUENCE</scope>
    <source>
        <strain evidence="7">DE</strain>
        <tissue evidence="7">Muscle</tissue>
    </source>
</reference>
<name>A0AAD9F0C1_DISEL</name>
<feature type="region of interest" description="Disordered" evidence="5">
    <location>
        <begin position="181"/>
        <end position="208"/>
    </location>
</feature>
<evidence type="ECO:0000256" key="4">
    <source>
        <dbReference type="ARBA" id="ARBA00023242"/>
    </source>
</evidence>
<accession>A0AAD9F0C1</accession>
<dbReference type="GO" id="GO:0032783">
    <property type="term" value="C:super elongation complex"/>
    <property type="evidence" value="ECO:0007669"/>
    <property type="project" value="TreeGrafter"/>
</dbReference>
<evidence type="ECO:0000256" key="1">
    <source>
        <dbReference type="ARBA" id="ARBA00004123"/>
    </source>
</evidence>
<feature type="compositionally biased region" description="Basic and acidic residues" evidence="5">
    <location>
        <begin position="9"/>
        <end position="24"/>
    </location>
</feature>
<dbReference type="EMBL" id="JASDAP010000022">
    <property type="protein sequence ID" value="KAK1883701.1"/>
    <property type="molecule type" value="Genomic_DNA"/>
</dbReference>
<proteinExistence type="inferred from homology"/>
<dbReference type="AlphaFoldDB" id="A0AAD9F0C1"/>
<feature type="region of interest" description="Disordered" evidence="5">
    <location>
        <begin position="657"/>
        <end position="817"/>
    </location>
</feature>
<feature type="compositionally biased region" description="Polar residues" evidence="5">
    <location>
        <begin position="504"/>
        <end position="521"/>
    </location>
</feature>
<feature type="compositionally biased region" description="Polar residues" evidence="5">
    <location>
        <begin position="107"/>
        <end position="150"/>
    </location>
</feature>
<evidence type="ECO:0000256" key="2">
    <source>
        <dbReference type="ARBA" id="ARBA00007354"/>
    </source>
</evidence>
<dbReference type="Gene3D" id="6.10.250.2670">
    <property type="match status" value="1"/>
</dbReference>
<gene>
    <name evidence="7" type="ORF">KUDE01_022026</name>
</gene>
<feature type="region of interest" description="Disordered" evidence="5">
    <location>
        <begin position="562"/>
        <end position="612"/>
    </location>
</feature>
<organism evidence="7 8">
    <name type="scientific">Dissostichus eleginoides</name>
    <name type="common">Patagonian toothfish</name>
    <name type="synonym">Dissostichus amissus</name>
    <dbReference type="NCBI Taxonomy" id="100907"/>
    <lineage>
        <taxon>Eukaryota</taxon>
        <taxon>Metazoa</taxon>
        <taxon>Chordata</taxon>
        <taxon>Craniata</taxon>
        <taxon>Vertebrata</taxon>
        <taxon>Euteleostomi</taxon>
        <taxon>Actinopterygii</taxon>
        <taxon>Neopterygii</taxon>
        <taxon>Teleostei</taxon>
        <taxon>Neoteleostei</taxon>
        <taxon>Acanthomorphata</taxon>
        <taxon>Eupercaria</taxon>
        <taxon>Perciformes</taxon>
        <taxon>Notothenioidei</taxon>
        <taxon>Nototheniidae</taxon>
        <taxon>Dissostichus</taxon>
    </lineage>
</organism>
<dbReference type="InterPro" id="IPR043640">
    <property type="entry name" value="AF4/FMR2_CHD"/>
</dbReference>
<evidence type="ECO:0000259" key="6">
    <source>
        <dbReference type="Pfam" id="PF18876"/>
    </source>
</evidence>
<comment type="subcellular location">
    <subcellularLocation>
        <location evidence="1">Nucleus</location>
    </subcellularLocation>
</comment>
<feature type="compositionally biased region" description="Polar residues" evidence="5">
    <location>
        <begin position="697"/>
        <end position="716"/>
    </location>
</feature>
<feature type="compositionally biased region" description="Basic and acidic residues" evidence="5">
    <location>
        <begin position="584"/>
        <end position="608"/>
    </location>
</feature>